<dbReference type="AlphaFoldDB" id="A0A7C4R8C5"/>
<comment type="caution">
    <text evidence="1">The sequence shown here is derived from an EMBL/GenBank/DDBJ whole genome shotgun (WGS) entry which is preliminary data.</text>
</comment>
<evidence type="ECO:0000313" key="1">
    <source>
        <dbReference type="EMBL" id="HGT71104.1"/>
    </source>
</evidence>
<name>A0A7C4R8C5_UNCC3</name>
<gene>
    <name evidence="1" type="ORF">ENT43_02485</name>
</gene>
<protein>
    <submittedName>
        <fullName evidence="1">Uncharacterized protein</fullName>
    </submittedName>
</protein>
<reference evidence="1" key="1">
    <citation type="journal article" date="2020" name="mSystems">
        <title>Genome- and Community-Level Interaction Insights into Carbon Utilization and Element Cycling Functions of Hydrothermarchaeota in Hydrothermal Sediment.</title>
        <authorList>
            <person name="Zhou Z."/>
            <person name="Liu Y."/>
            <person name="Xu W."/>
            <person name="Pan J."/>
            <person name="Luo Z.H."/>
            <person name="Li M."/>
        </authorList>
    </citation>
    <scope>NUCLEOTIDE SEQUENCE [LARGE SCALE GENOMIC DNA]</scope>
    <source>
        <strain evidence="1">SpSt-579</strain>
    </source>
</reference>
<proteinExistence type="predicted"/>
<accession>A0A7C4R8C5</accession>
<sequence length="123" mass="13664">MDQITATIHKGLTLEKWSSLGLDGMLGNIGSETYRALQAKKQGNKEKYLAALGRALELIDLTSVVIIQGDRPSRAYEIGRLREIVADAYDSGDQYPDGLEYADKYCMDFAIRSQKSFIATRPS</sequence>
<organism evidence="1">
    <name type="scientific">candidate division CPR3 bacterium</name>
    <dbReference type="NCBI Taxonomy" id="2268181"/>
    <lineage>
        <taxon>Bacteria</taxon>
        <taxon>Bacteria division CPR3</taxon>
    </lineage>
</organism>
<dbReference type="EMBL" id="DSYQ01000010">
    <property type="protein sequence ID" value="HGT71104.1"/>
    <property type="molecule type" value="Genomic_DNA"/>
</dbReference>